<feature type="repeat" description="WD" evidence="3">
    <location>
        <begin position="284"/>
        <end position="325"/>
    </location>
</feature>
<dbReference type="STRING" id="559304.G8YPY8"/>
<evidence type="ECO:0000256" key="2">
    <source>
        <dbReference type="ARBA" id="ARBA00022737"/>
    </source>
</evidence>
<evidence type="ECO:0000313" key="5">
    <source>
        <dbReference type="Proteomes" id="UP000005222"/>
    </source>
</evidence>
<dbReference type="EMBL" id="FO082056">
    <property type="protein sequence ID" value="CCE78723.1"/>
    <property type="molecule type" value="Genomic_DNA"/>
</dbReference>
<dbReference type="PROSITE" id="PS00678">
    <property type="entry name" value="WD_REPEATS_1"/>
    <property type="match status" value="1"/>
</dbReference>
<evidence type="ECO:0000256" key="1">
    <source>
        <dbReference type="ARBA" id="ARBA00022574"/>
    </source>
</evidence>
<dbReference type="PROSITE" id="PS50294">
    <property type="entry name" value="WD_REPEATS_REGION"/>
    <property type="match status" value="1"/>
</dbReference>
<dbReference type="InterPro" id="IPR015943">
    <property type="entry name" value="WD40/YVTN_repeat-like_dom_sf"/>
</dbReference>
<dbReference type="PANTHER" id="PTHR44090">
    <property type="entry name" value="WD REPEAT-CONTAINING PROTEIN 61"/>
    <property type="match status" value="1"/>
</dbReference>
<dbReference type="InterPro" id="IPR051510">
    <property type="entry name" value="SKI8"/>
</dbReference>
<dbReference type="InterPro" id="IPR001680">
    <property type="entry name" value="WD40_rpt"/>
</dbReference>
<dbReference type="InterPro" id="IPR019775">
    <property type="entry name" value="WD40_repeat_CS"/>
</dbReference>
<keyword evidence="5" id="KW-1185">Reference proteome</keyword>
<dbReference type="eggNOG" id="KOG4155">
    <property type="taxonomic scope" value="Eukaryota"/>
</dbReference>
<gene>
    <name evidence="4" type="primary">Piso0_000752</name>
    <name evidence="4" type="ORF">GNLVRS01_PISO0D03347g</name>
</gene>
<protein>
    <submittedName>
        <fullName evidence="4">Piso0_000752 protein</fullName>
    </submittedName>
</protein>
<dbReference type="OMA" id="CVCLDRS"/>
<dbReference type="Proteomes" id="UP000005222">
    <property type="component" value="Chromosome D"/>
</dbReference>
<dbReference type="InterPro" id="IPR036322">
    <property type="entry name" value="WD40_repeat_dom_sf"/>
</dbReference>
<reference evidence="4 5" key="1">
    <citation type="journal article" date="2012" name="G3 (Bethesda)">
        <title>Pichia sorbitophila, an interspecies yeast hybrid reveals early steps of genome resolution following polyploidization.</title>
        <authorList>
            <person name="Leh Louis V."/>
            <person name="Despons L."/>
            <person name="Friedrich A."/>
            <person name="Martin T."/>
            <person name="Durrens P."/>
            <person name="Casaregola S."/>
            <person name="Neuveglise C."/>
            <person name="Fairhead C."/>
            <person name="Marck C."/>
            <person name="Cruz J.A."/>
            <person name="Straub M.L."/>
            <person name="Kugler V."/>
            <person name="Sacerdot C."/>
            <person name="Uzunov Z."/>
            <person name="Thierry A."/>
            <person name="Weiss S."/>
            <person name="Bleykasten C."/>
            <person name="De Montigny J."/>
            <person name="Jacques N."/>
            <person name="Jung P."/>
            <person name="Lemaire M."/>
            <person name="Mallet S."/>
            <person name="Morel G."/>
            <person name="Richard G.F."/>
            <person name="Sarkar A."/>
            <person name="Savel G."/>
            <person name="Schacherer J."/>
            <person name="Seret M.L."/>
            <person name="Talla E."/>
            <person name="Samson G."/>
            <person name="Jubin C."/>
            <person name="Poulain J."/>
            <person name="Vacherie B."/>
            <person name="Barbe V."/>
            <person name="Pelletier E."/>
            <person name="Sherman D.J."/>
            <person name="Westhof E."/>
            <person name="Weissenbach J."/>
            <person name="Baret P.V."/>
            <person name="Wincker P."/>
            <person name="Gaillardin C."/>
            <person name="Dujon B."/>
            <person name="Souciet J.L."/>
        </authorList>
    </citation>
    <scope>NUCLEOTIDE SEQUENCE [LARGE SCALE GENOMIC DNA]</scope>
    <source>
        <strain evidence="5">ATCC MYA-4447 / BCRC 22081 / CBS 7064 / NBRC 10061 / NRRL Y-12695</strain>
    </source>
</reference>
<accession>G8YPY8</accession>
<dbReference type="FunCoup" id="G8YPY8">
    <property type="interactions" value="276"/>
</dbReference>
<dbReference type="InParanoid" id="G8YPY8"/>
<dbReference type="Pfam" id="PF00400">
    <property type="entry name" value="WD40"/>
    <property type="match status" value="1"/>
</dbReference>
<organism evidence="4 5">
    <name type="scientific">Pichia sorbitophila (strain ATCC MYA-4447 / BCRC 22081 / CBS 7064 / NBRC 10061 / NRRL Y-12695)</name>
    <name type="common">Hybrid yeast</name>
    <dbReference type="NCBI Taxonomy" id="559304"/>
    <lineage>
        <taxon>Eukaryota</taxon>
        <taxon>Fungi</taxon>
        <taxon>Dikarya</taxon>
        <taxon>Ascomycota</taxon>
        <taxon>Saccharomycotina</taxon>
        <taxon>Pichiomycetes</taxon>
        <taxon>Debaryomycetaceae</taxon>
        <taxon>Millerozyma</taxon>
    </lineage>
</organism>
<dbReference type="AlphaFoldDB" id="G8YPY8"/>
<dbReference type="Gene3D" id="2.130.10.10">
    <property type="entry name" value="YVTN repeat-like/Quinoprotein amine dehydrogenase"/>
    <property type="match status" value="1"/>
</dbReference>
<keyword evidence="2" id="KW-0677">Repeat</keyword>
<dbReference type="PROSITE" id="PS50082">
    <property type="entry name" value="WD_REPEATS_2"/>
    <property type="match status" value="1"/>
</dbReference>
<dbReference type="HOGENOM" id="CLU_065016_0_0_1"/>
<sequence>MGKQYIPALSVAKAHESDILDVEITDKFTITVSSDGYAKFWDNTIYEGDDARERVVEHFINKLGIHHVAAYENILPNSHVKIVIVAFACFDGQVALYYYLNDDVSTFKPVDAPAEITSGCWCPGFYKDPESKEDLLVVTQAKGSAVVFSMHVDCDADGNVQIDLQKFGELDINKSLTFPNSLAINQGIDRKAAIGFTNGDVLLFDLITLKLVYTFRSTDLQITGQKTSSNSIPRVIEFSPGGSILAVARDSQSAGSIALYDVKYGENIGSLTTPSHSSKATVGGFAHEGWIMGLSFDESGGFLASCGFDNCVRVWNMDSREREATIKLDIKDLEDTEHNEEMDNSVASGVKFVKKGVRGNSLGTKADGLCVISFDRAVRWYREAGGL</sequence>
<evidence type="ECO:0000256" key="3">
    <source>
        <dbReference type="PROSITE-ProRule" id="PRU00221"/>
    </source>
</evidence>
<dbReference type="PANTHER" id="PTHR44090:SF1">
    <property type="entry name" value="SUPERKILLER COMPLEX PROTEIN 8"/>
    <property type="match status" value="1"/>
</dbReference>
<dbReference type="SUPFAM" id="SSF50978">
    <property type="entry name" value="WD40 repeat-like"/>
    <property type="match status" value="1"/>
</dbReference>
<name>G8YPY8_PICSO</name>
<keyword evidence="1 3" id="KW-0853">WD repeat</keyword>
<dbReference type="GO" id="GO:0032991">
    <property type="term" value="C:protein-containing complex"/>
    <property type="evidence" value="ECO:0007669"/>
    <property type="project" value="UniProtKB-ARBA"/>
</dbReference>
<dbReference type="OrthoDB" id="10251741at2759"/>
<proteinExistence type="predicted"/>
<dbReference type="GO" id="GO:0005634">
    <property type="term" value="C:nucleus"/>
    <property type="evidence" value="ECO:0007669"/>
    <property type="project" value="TreeGrafter"/>
</dbReference>
<evidence type="ECO:0000313" key="4">
    <source>
        <dbReference type="EMBL" id="CCE78723.1"/>
    </source>
</evidence>
<dbReference type="SMART" id="SM00320">
    <property type="entry name" value="WD40"/>
    <property type="match status" value="2"/>
</dbReference>